<organism evidence="3 4">
    <name type="scientific">Mytilus coruscus</name>
    <name type="common">Sea mussel</name>
    <dbReference type="NCBI Taxonomy" id="42192"/>
    <lineage>
        <taxon>Eukaryota</taxon>
        <taxon>Metazoa</taxon>
        <taxon>Spiralia</taxon>
        <taxon>Lophotrochozoa</taxon>
        <taxon>Mollusca</taxon>
        <taxon>Bivalvia</taxon>
        <taxon>Autobranchia</taxon>
        <taxon>Pteriomorphia</taxon>
        <taxon>Mytilida</taxon>
        <taxon>Mytiloidea</taxon>
        <taxon>Mytilidae</taxon>
        <taxon>Mytilinae</taxon>
        <taxon>Mytilus</taxon>
    </lineage>
</organism>
<dbReference type="InterPro" id="IPR039582">
    <property type="entry name" value="THTPA"/>
</dbReference>
<proteinExistence type="predicted"/>
<accession>A0A6J8CML3</accession>
<feature type="compositionally biased region" description="Basic and acidic residues" evidence="1">
    <location>
        <begin position="307"/>
        <end position="317"/>
    </location>
</feature>
<dbReference type="InterPro" id="IPR033469">
    <property type="entry name" value="CYTH-like_dom_sf"/>
</dbReference>
<evidence type="ECO:0000313" key="3">
    <source>
        <dbReference type="EMBL" id="CAC5396559.1"/>
    </source>
</evidence>
<dbReference type="Pfam" id="PF01928">
    <property type="entry name" value="CYTH"/>
    <property type="match status" value="1"/>
</dbReference>
<feature type="region of interest" description="Disordered" evidence="1">
    <location>
        <begin position="291"/>
        <end position="335"/>
    </location>
</feature>
<dbReference type="EC" id="3.6.1.28" evidence="3"/>
<dbReference type="InterPro" id="IPR023577">
    <property type="entry name" value="CYTH_domain"/>
</dbReference>
<dbReference type="EMBL" id="CACVKT020005631">
    <property type="protein sequence ID" value="CAC5396559.1"/>
    <property type="molecule type" value="Genomic_DNA"/>
</dbReference>
<reference evidence="3 4" key="1">
    <citation type="submission" date="2020-06" db="EMBL/GenBank/DDBJ databases">
        <authorList>
            <person name="Li R."/>
            <person name="Bekaert M."/>
        </authorList>
    </citation>
    <scope>NUCLEOTIDE SEQUENCE [LARGE SCALE GENOMIC DNA]</scope>
    <source>
        <strain evidence="4">wild</strain>
    </source>
</reference>
<feature type="domain" description="CYTH" evidence="2">
    <location>
        <begin position="496"/>
        <end position="676"/>
    </location>
</feature>
<protein>
    <submittedName>
        <fullName evidence="3">THTPA</fullName>
        <ecNumber evidence="3">3.6.1.28</ecNumber>
    </submittedName>
</protein>
<dbReference type="PANTHER" id="PTHR14586">
    <property type="entry name" value="THIAMINE-TRIPHOSPHATASE"/>
    <property type="match status" value="1"/>
</dbReference>
<dbReference type="OrthoDB" id="442176at2759"/>
<dbReference type="Gene3D" id="2.40.320.10">
    <property type="entry name" value="Hypothetical Protein Pfu-838710-001"/>
    <property type="match status" value="1"/>
</dbReference>
<dbReference type="GO" id="GO:0000287">
    <property type="term" value="F:magnesium ion binding"/>
    <property type="evidence" value="ECO:0007669"/>
    <property type="project" value="TreeGrafter"/>
</dbReference>
<feature type="compositionally biased region" description="Acidic residues" evidence="1">
    <location>
        <begin position="318"/>
        <end position="327"/>
    </location>
</feature>
<feature type="region of interest" description="Disordered" evidence="1">
    <location>
        <begin position="349"/>
        <end position="371"/>
    </location>
</feature>
<feature type="compositionally biased region" description="Polar residues" evidence="1">
    <location>
        <begin position="349"/>
        <end position="358"/>
    </location>
</feature>
<dbReference type="AlphaFoldDB" id="A0A6J8CML3"/>
<dbReference type="SUPFAM" id="SSF55154">
    <property type="entry name" value="CYTH-like phosphatases"/>
    <property type="match status" value="1"/>
</dbReference>
<feature type="region of interest" description="Disordered" evidence="1">
    <location>
        <begin position="216"/>
        <end position="238"/>
    </location>
</feature>
<dbReference type="Proteomes" id="UP000507470">
    <property type="component" value="Unassembled WGS sequence"/>
</dbReference>
<keyword evidence="4" id="KW-1185">Reference proteome</keyword>
<feature type="compositionally biased region" description="Basic and acidic residues" evidence="1">
    <location>
        <begin position="359"/>
        <end position="370"/>
    </location>
</feature>
<name>A0A6J8CML3_MYTCO</name>
<evidence type="ECO:0000259" key="2">
    <source>
        <dbReference type="PROSITE" id="PS51707"/>
    </source>
</evidence>
<sequence length="676" mass="76662">MSETVKMRNNNKTFVSFEGFVMAAKGTELSLDINGEDYIDRVETKIESPKAEVITPNSDKMFSLSMENDEGSSVDGPLENGPRACDDNELKDESWVDHCETKIIADDHLKYLKEILTSSVTRTIKNDKIDDESKAMFDSKKSKRVGSYEITSATSFFLFNTANSKKSTDKRDVNTSPVKVKEKQVSMLYQMGVEAIGKPLEPKTHEEYPLQLADDDSSMQNAALATEDSRSTSAKAGWASIRQESGELENYLLEEDDDENVIIHLGLEFDQDTIDGGKNEVMAMVDFKDQYEETRQTGPSSTTDLPGGRKLDKKNLAEEEDTSLNDSEENKTYTSDKLSQLENVFSNMSQEDSLQTLKQEQRASSVEKHAYKTQVSAESKNLNMKNSDIENIATEDKTFQANDNRIHTVQFGKSVQKCPSQVLSTGKKEVQTNIGKISESQSQEHLTDEKITRQQTEQLNLSPSIATNAQDNSKQFESLQDTKVSNEKDSMPQMKQIEVERKFRISSDCRQKLMDMGAVMAKENKFSDKYFDDIRYKMTLSDSWLRQRNGRWEFKIPPRHMSKKDSSPQLLEITSETEIMKHLCKLYNYSKSVEDITLDQLMNELSLDIFATFTTIRQTYYLPNCTVELDIADFGFEVGEIEVVVNDESRITDAVNIIDEVAKKLGVTSKDRFPGK</sequence>
<evidence type="ECO:0000256" key="1">
    <source>
        <dbReference type="SAM" id="MobiDB-lite"/>
    </source>
</evidence>
<evidence type="ECO:0000313" key="4">
    <source>
        <dbReference type="Proteomes" id="UP000507470"/>
    </source>
</evidence>
<dbReference type="PROSITE" id="PS51707">
    <property type="entry name" value="CYTH"/>
    <property type="match status" value="1"/>
</dbReference>
<dbReference type="GO" id="GO:0050333">
    <property type="term" value="F:thiamine triphosphate phosphatase activity"/>
    <property type="evidence" value="ECO:0007669"/>
    <property type="project" value="UniProtKB-EC"/>
</dbReference>
<gene>
    <name evidence="3" type="ORF">MCOR_31102</name>
</gene>
<dbReference type="PANTHER" id="PTHR14586:SF1">
    <property type="entry name" value="THIAMINE-TRIPHOSPHATASE"/>
    <property type="match status" value="1"/>
</dbReference>
<dbReference type="SMART" id="SM01118">
    <property type="entry name" value="CYTH"/>
    <property type="match status" value="1"/>
</dbReference>
<dbReference type="GO" id="GO:0042357">
    <property type="term" value="P:thiamine diphosphate metabolic process"/>
    <property type="evidence" value="ECO:0007669"/>
    <property type="project" value="TreeGrafter"/>
</dbReference>
<keyword evidence="3" id="KW-0378">Hydrolase</keyword>